<dbReference type="Pfam" id="PF03478">
    <property type="entry name" value="Beta-prop_KIB1-4"/>
    <property type="match status" value="1"/>
</dbReference>
<accession>A0ABM0UTE1</accession>
<name>A0ABM0UTE1_CAMSA</name>
<proteinExistence type="predicted"/>
<evidence type="ECO:0000313" key="2">
    <source>
        <dbReference type="Proteomes" id="UP000694864"/>
    </source>
</evidence>
<dbReference type="PANTHER" id="PTHR44259:SF92">
    <property type="entry name" value="PROTEIN, PUTATIVE (DUF295)-RELATED"/>
    <property type="match status" value="1"/>
</dbReference>
<dbReference type="RefSeq" id="XP_010446040.1">
    <property type="nucleotide sequence ID" value="XM_010447738.2"/>
</dbReference>
<sequence length="371" mass="43033">MSLLFGLVAKHYVEEGDTARFCSYPRQTPYMLFKTKFVCDEDGNYYTTFYLFNPRSEKIITITNKYYLKVSQYLRKLVLLGTSRGWQFLLRVDDSIIYLTNVYNPWSSDSSTKTIALPSLLYTGELIIGSVSLSTPFPDQDGDYIVSISVSGSKLYYCMPNRDSEWTCIDIPFSCDFDSPLVYSWKDQMFYLLTTGCAYMAALDLKNNKKPSFLQIQFENFPLIPQHEWEILASCTRRDNIVESSSSGERFIVQWYVPAYNGNIYVLWKTKRVMVFRKEEEEDDKVLQGSKMIAYYNYTESIGDLCIFIGRNETFCLEASKYPGLRPNSIYYAGRGFGVYDISNRSAREYDLTDFPDFFGHPMCFLSPPLH</sequence>
<protein>
    <submittedName>
        <fullName evidence="3">Uncharacterized protein LOC104728807</fullName>
    </submittedName>
</protein>
<feature type="domain" description="KIB1-4 beta-propeller" evidence="1">
    <location>
        <begin position="66"/>
        <end position="341"/>
    </location>
</feature>
<evidence type="ECO:0000259" key="1">
    <source>
        <dbReference type="Pfam" id="PF03478"/>
    </source>
</evidence>
<dbReference type="PANTHER" id="PTHR44259">
    <property type="entry name" value="OS07G0183000 PROTEIN-RELATED"/>
    <property type="match status" value="1"/>
</dbReference>
<reference evidence="2" key="1">
    <citation type="journal article" date="2014" name="Nat. Commun.">
        <title>The emerging biofuel crop Camelina sativa retains a highly undifferentiated hexaploid genome structure.</title>
        <authorList>
            <person name="Kagale S."/>
            <person name="Koh C."/>
            <person name="Nixon J."/>
            <person name="Bollina V."/>
            <person name="Clarke W.E."/>
            <person name="Tuteja R."/>
            <person name="Spillane C."/>
            <person name="Robinson S.J."/>
            <person name="Links M.G."/>
            <person name="Clarke C."/>
            <person name="Higgins E.E."/>
            <person name="Huebert T."/>
            <person name="Sharpe A.G."/>
            <person name="Parkin I.A."/>
        </authorList>
    </citation>
    <scope>NUCLEOTIDE SEQUENCE [LARGE SCALE GENOMIC DNA]</scope>
    <source>
        <strain evidence="2">cv. DH55</strain>
    </source>
</reference>
<dbReference type="GeneID" id="104728807"/>
<dbReference type="InterPro" id="IPR050942">
    <property type="entry name" value="F-box_BR-signaling"/>
</dbReference>
<dbReference type="InterPro" id="IPR005174">
    <property type="entry name" value="KIB1-4_b-propeller"/>
</dbReference>
<dbReference type="Proteomes" id="UP000694864">
    <property type="component" value="Chromosome 2"/>
</dbReference>
<evidence type="ECO:0000313" key="3">
    <source>
        <dbReference type="RefSeq" id="XP_010446040.1"/>
    </source>
</evidence>
<gene>
    <name evidence="3" type="primary">LOC104728807</name>
</gene>
<keyword evidence="2" id="KW-1185">Reference proteome</keyword>
<reference evidence="3" key="2">
    <citation type="submission" date="2025-08" db="UniProtKB">
        <authorList>
            <consortium name="RefSeq"/>
        </authorList>
    </citation>
    <scope>IDENTIFICATION</scope>
    <source>
        <tissue evidence="3">Leaf</tissue>
    </source>
</reference>
<organism evidence="2 3">
    <name type="scientific">Camelina sativa</name>
    <name type="common">False flax</name>
    <name type="synonym">Myagrum sativum</name>
    <dbReference type="NCBI Taxonomy" id="90675"/>
    <lineage>
        <taxon>Eukaryota</taxon>
        <taxon>Viridiplantae</taxon>
        <taxon>Streptophyta</taxon>
        <taxon>Embryophyta</taxon>
        <taxon>Tracheophyta</taxon>
        <taxon>Spermatophyta</taxon>
        <taxon>Magnoliopsida</taxon>
        <taxon>eudicotyledons</taxon>
        <taxon>Gunneridae</taxon>
        <taxon>Pentapetalae</taxon>
        <taxon>rosids</taxon>
        <taxon>malvids</taxon>
        <taxon>Brassicales</taxon>
        <taxon>Brassicaceae</taxon>
        <taxon>Camelineae</taxon>
        <taxon>Camelina</taxon>
    </lineage>
</organism>